<organism evidence="2 3">
    <name type="scientific">Sphingomonas guangdongensis</name>
    <dbReference type="NCBI Taxonomy" id="1141890"/>
    <lineage>
        <taxon>Bacteria</taxon>
        <taxon>Pseudomonadati</taxon>
        <taxon>Pseudomonadota</taxon>
        <taxon>Alphaproteobacteria</taxon>
        <taxon>Sphingomonadales</taxon>
        <taxon>Sphingomonadaceae</taxon>
        <taxon>Sphingomonas</taxon>
    </lineage>
</organism>
<feature type="compositionally biased region" description="Gly residues" evidence="1">
    <location>
        <begin position="208"/>
        <end position="221"/>
    </location>
</feature>
<feature type="region of interest" description="Disordered" evidence="1">
    <location>
        <begin position="208"/>
        <end position="232"/>
    </location>
</feature>
<dbReference type="Proteomes" id="UP000219494">
    <property type="component" value="Unassembled WGS sequence"/>
</dbReference>
<name>A0A285R351_9SPHN</name>
<evidence type="ECO:0000313" key="3">
    <source>
        <dbReference type="Proteomes" id="UP000219494"/>
    </source>
</evidence>
<accession>A0A285R351</accession>
<dbReference type="AlphaFoldDB" id="A0A285R351"/>
<evidence type="ECO:0000256" key="1">
    <source>
        <dbReference type="SAM" id="MobiDB-lite"/>
    </source>
</evidence>
<dbReference type="RefSeq" id="WP_097063760.1">
    <property type="nucleotide sequence ID" value="NZ_OBMI01000002.1"/>
</dbReference>
<keyword evidence="3" id="KW-1185">Reference proteome</keyword>
<sequence length="232" mass="24863">MRPGLNTPIGSTGTTYRDALSGHEITTALVARFDFASETLCAWTGPETIQPQMTGDTLLDNQVIHPLVNGLVVNVGDNVMSYTGSDELPITLALPDAPDETLIAAQVYPSEYRGRRATIWSAILIRTGNPLEAPIWAFRRVRTGAMDKLQINRDASQHTLTLTIESHAGLIAGSGQSTYMSQQLIDPLDRSQAHAATLAAGNKVPSYGGGSGGTYNDGGGRLNQDMPLQNNW</sequence>
<dbReference type="OrthoDB" id="7467502at2"/>
<dbReference type="EMBL" id="OBMI01000002">
    <property type="protein sequence ID" value="SOB86772.1"/>
    <property type="molecule type" value="Genomic_DNA"/>
</dbReference>
<reference evidence="2 3" key="1">
    <citation type="submission" date="2017-07" db="EMBL/GenBank/DDBJ databases">
        <authorList>
            <person name="Sun Z.S."/>
            <person name="Albrecht U."/>
            <person name="Echele G."/>
            <person name="Lee C.C."/>
        </authorList>
    </citation>
    <scope>NUCLEOTIDE SEQUENCE [LARGE SCALE GENOMIC DNA]</scope>
    <source>
        <strain evidence="2 3">CGMCC 1.12672</strain>
    </source>
</reference>
<proteinExistence type="predicted"/>
<protein>
    <submittedName>
        <fullName evidence="2">Uncharacterized protein</fullName>
    </submittedName>
</protein>
<evidence type="ECO:0000313" key="2">
    <source>
        <dbReference type="EMBL" id="SOB86772.1"/>
    </source>
</evidence>
<gene>
    <name evidence="2" type="ORF">SAMN06297144_1881</name>
</gene>